<dbReference type="InterPro" id="IPR010992">
    <property type="entry name" value="IHF-like_DNA-bd_dom_sf"/>
</dbReference>
<evidence type="ECO:0000313" key="4">
    <source>
        <dbReference type="EMBL" id="OGL72032.1"/>
    </source>
</evidence>
<dbReference type="CDD" id="cd00591">
    <property type="entry name" value="HU_IHF"/>
    <property type="match status" value="1"/>
</dbReference>
<keyword evidence="2 4" id="KW-0238">DNA-binding</keyword>
<proteinExistence type="inferred from homology"/>
<dbReference type="GO" id="GO:0030527">
    <property type="term" value="F:structural constituent of chromatin"/>
    <property type="evidence" value="ECO:0007669"/>
    <property type="project" value="InterPro"/>
</dbReference>
<dbReference type="STRING" id="1802389.A3C17_04585"/>
<dbReference type="GO" id="GO:0030261">
    <property type="term" value="P:chromosome condensation"/>
    <property type="evidence" value="ECO:0007669"/>
    <property type="project" value="UniProtKB-KW"/>
</dbReference>
<evidence type="ECO:0000256" key="1">
    <source>
        <dbReference type="ARBA" id="ARBA00023067"/>
    </source>
</evidence>
<dbReference type="Proteomes" id="UP000177097">
    <property type="component" value="Unassembled WGS sequence"/>
</dbReference>
<dbReference type="PANTHER" id="PTHR33175:SF3">
    <property type="entry name" value="DNA-BINDING PROTEIN HU-BETA"/>
    <property type="match status" value="1"/>
</dbReference>
<evidence type="ECO:0000256" key="2">
    <source>
        <dbReference type="ARBA" id="ARBA00023125"/>
    </source>
</evidence>
<dbReference type="PANTHER" id="PTHR33175">
    <property type="entry name" value="DNA-BINDING PROTEIN HU"/>
    <property type="match status" value="1"/>
</dbReference>
<dbReference type="Gene3D" id="4.10.520.10">
    <property type="entry name" value="IHF-like DNA-binding proteins"/>
    <property type="match status" value="1"/>
</dbReference>
<dbReference type="Pfam" id="PF00216">
    <property type="entry name" value="Bac_DNA_binding"/>
    <property type="match status" value="1"/>
</dbReference>
<dbReference type="SUPFAM" id="SSF47729">
    <property type="entry name" value="IHF-like DNA-binding proteins"/>
    <property type="match status" value="1"/>
</dbReference>
<dbReference type="EMBL" id="MGDX01000002">
    <property type="protein sequence ID" value="OGL72032.1"/>
    <property type="molecule type" value="Genomic_DNA"/>
</dbReference>
<name>A0A1F7U1D1_9BACT</name>
<comment type="caution">
    <text evidence="4">The sequence shown here is derived from an EMBL/GenBank/DDBJ whole genome shotgun (WGS) entry which is preliminary data.</text>
</comment>
<accession>A0A1F7U1D1</accession>
<keyword evidence="1" id="KW-0226">DNA condensation</keyword>
<protein>
    <submittedName>
        <fullName evidence="4">DNA-binding protein</fullName>
    </submittedName>
</protein>
<organism evidence="4 5">
    <name type="scientific">Candidatus Uhrbacteria bacterium RIFCSPHIGHO2_02_FULL_53_13</name>
    <dbReference type="NCBI Taxonomy" id="1802389"/>
    <lineage>
        <taxon>Bacteria</taxon>
        <taxon>Candidatus Uhriibacteriota</taxon>
    </lineage>
</organism>
<dbReference type="InterPro" id="IPR000119">
    <property type="entry name" value="Hist_DNA-bd"/>
</dbReference>
<dbReference type="AlphaFoldDB" id="A0A1F7U1D1"/>
<evidence type="ECO:0000256" key="3">
    <source>
        <dbReference type="RuleBase" id="RU003939"/>
    </source>
</evidence>
<dbReference type="PRINTS" id="PR01727">
    <property type="entry name" value="DNABINDINGHU"/>
</dbReference>
<dbReference type="SMART" id="SM00411">
    <property type="entry name" value="BHL"/>
    <property type="match status" value="1"/>
</dbReference>
<dbReference type="GO" id="GO:0003677">
    <property type="term" value="F:DNA binding"/>
    <property type="evidence" value="ECO:0007669"/>
    <property type="project" value="UniProtKB-KW"/>
</dbReference>
<gene>
    <name evidence="4" type="ORF">A3C17_04585</name>
</gene>
<sequence>MAKGLSKSQFVAALSEAWGISKKEAQEGYDKFVALVYEQVRGNGELMLPGLGKVVKQHRAARMGRNPATGEQIHIAAKTVLKFRVNKAAKDAIL</sequence>
<comment type="similarity">
    <text evidence="3">Belongs to the bacterial histone-like protein family.</text>
</comment>
<reference evidence="4 5" key="1">
    <citation type="journal article" date="2016" name="Nat. Commun.">
        <title>Thousands of microbial genomes shed light on interconnected biogeochemical processes in an aquifer system.</title>
        <authorList>
            <person name="Anantharaman K."/>
            <person name="Brown C.T."/>
            <person name="Hug L.A."/>
            <person name="Sharon I."/>
            <person name="Castelle C.J."/>
            <person name="Probst A.J."/>
            <person name="Thomas B.C."/>
            <person name="Singh A."/>
            <person name="Wilkins M.J."/>
            <person name="Karaoz U."/>
            <person name="Brodie E.L."/>
            <person name="Williams K.H."/>
            <person name="Hubbard S.S."/>
            <person name="Banfield J.F."/>
        </authorList>
    </citation>
    <scope>NUCLEOTIDE SEQUENCE [LARGE SCALE GENOMIC DNA]</scope>
</reference>
<evidence type="ECO:0000313" key="5">
    <source>
        <dbReference type="Proteomes" id="UP000177097"/>
    </source>
</evidence>
<dbReference type="GO" id="GO:0005829">
    <property type="term" value="C:cytosol"/>
    <property type="evidence" value="ECO:0007669"/>
    <property type="project" value="TreeGrafter"/>
</dbReference>